<reference evidence="2 3" key="1">
    <citation type="submission" date="2019-06" db="EMBL/GenBank/DDBJ databases">
        <title>Pac Bio to generate improved reference genome sequences for organisms with transposon mutant libraries (support for FEBA project).</title>
        <authorList>
            <person name="Blow M."/>
        </authorList>
    </citation>
    <scope>NUCLEOTIDE SEQUENCE [LARGE SCALE GENOMIC DNA]</scope>
    <source>
        <strain evidence="2 3">USDA 1844</strain>
    </source>
</reference>
<evidence type="ECO:0000256" key="1">
    <source>
        <dbReference type="SAM" id="Phobius"/>
    </source>
</evidence>
<keyword evidence="1" id="KW-0472">Membrane</keyword>
<accession>A0A559TJ53</accession>
<feature type="transmembrane region" description="Helical" evidence="1">
    <location>
        <begin position="110"/>
        <end position="129"/>
    </location>
</feature>
<organism evidence="2 3">
    <name type="scientific">Rhizobium mongolense USDA 1844</name>
    <dbReference type="NCBI Taxonomy" id="1079460"/>
    <lineage>
        <taxon>Bacteria</taxon>
        <taxon>Pseudomonadati</taxon>
        <taxon>Pseudomonadota</taxon>
        <taxon>Alphaproteobacteria</taxon>
        <taxon>Hyphomicrobiales</taxon>
        <taxon>Rhizobiaceae</taxon>
        <taxon>Rhizobium/Agrobacterium group</taxon>
        <taxon>Rhizobium</taxon>
    </lineage>
</organism>
<dbReference type="EMBL" id="VISO01000002">
    <property type="protein sequence ID" value="TVZ74650.1"/>
    <property type="molecule type" value="Genomic_DNA"/>
</dbReference>
<name>A0A559TJ53_9HYPH</name>
<evidence type="ECO:0000313" key="2">
    <source>
        <dbReference type="EMBL" id="TVZ74650.1"/>
    </source>
</evidence>
<gene>
    <name evidence="2" type="ORF">BCL32_3053</name>
</gene>
<sequence>MKTLKWQSGKRFVRDDCRQVSQSAETKERFVFFHGALCCLVQDTWIRRLFHIAVDQKIEEIAVARPFYSTRRYLATLSRFPSKIFLMRYGVFFALGMLLLAHLRGHRSKVAIGALLPAGLMCIVEIFVGRDLLWGIGHRGHCGCG</sequence>
<keyword evidence="1" id="KW-0812">Transmembrane</keyword>
<proteinExistence type="predicted"/>
<keyword evidence="1" id="KW-1133">Transmembrane helix</keyword>
<dbReference type="Proteomes" id="UP000319824">
    <property type="component" value="Unassembled WGS sequence"/>
</dbReference>
<protein>
    <submittedName>
        <fullName evidence="2">Uncharacterized protein</fullName>
    </submittedName>
</protein>
<comment type="caution">
    <text evidence="2">The sequence shown here is derived from an EMBL/GenBank/DDBJ whole genome shotgun (WGS) entry which is preliminary data.</text>
</comment>
<evidence type="ECO:0000313" key="3">
    <source>
        <dbReference type="Proteomes" id="UP000319824"/>
    </source>
</evidence>
<dbReference type="RefSeq" id="WP_022716678.1">
    <property type="nucleotide sequence ID" value="NZ_ATTQ01000011.1"/>
</dbReference>
<feature type="transmembrane region" description="Helical" evidence="1">
    <location>
        <begin position="86"/>
        <end position="104"/>
    </location>
</feature>
<dbReference type="AlphaFoldDB" id="A0A559TJ53"/>